<keyword evidence="3" id="KW-0689">Ribosomal protein</keyword>
<evidence type="ECO:0000256" key="3">
    <source>
        <dbReference type="ARBA" id="ARBA00022980"/>
    </source>
</evidence>
<evidence type="ECO:0000256" key="2">
    <source>
        <dbReference type="ARBA" id="ARBA00022946"/>
    </source>
</evidence>
<dbReference type="GO" id="GO:0003735">
    <property type="term" value="F:structural constituent of ribosome"/>
    <property type="evidence" value="ECO:0007669"/>
    <property type="project" value="TreeGrafter"/>
</dbReference>
<feature type="compositionally biased region" description="Low complexity" evidence="8">
    <location>
        <begin position="22"/>
        <end position="36"/>
    </location>
</feature>
<evidence type="ECO:0000256" key="1">
    <source>
        <dbReference type="ARBA" id="ARBA00004173"/>
    </source>
</evidence>
<comment type="subcellular location">
    <subcellularLocation>
        <location evidence="1">Mitochondrion</location>
    </subcellularLocation>
</comment>
<keyword evidence="4" id="KW-0496">Mitochondrion</keyword>
<reference evidence="9 10" key="1">
    <citation type="journal article" date="2019" name="Sci. Rep.">
        <title>Comparative genomics of chytrid fungi reveal insights into the obligate biotrophic and pathogenic lifestyle of Synchytrium endobioticum.</title>
        <authorList>
            <person name="van de Vossenberg B.T.L.H."/>
            <person name="Warris S."/>
            <person name="Nguyen H.D.T."/>
            <person name="van Gent-Pelzer M.P.E."/>
            <person name="Joly D.L."/>
            <person name="van de Geest H.C."/>
            <person name="Bonants P.J.M."/>
            <person name="Smith D.S."/>
            <person name="Levesque C.A."/>
            <person name="van der Lee T.A.J."/>
        </authorList>
    </citation>
    <scope>NUCLEOTIDE SEQUENCE [LARGE SCALE GENOMIC DNA]</scope>
    <source>
        <strain evidence="9 10">JEL517</strain>
    </source>
</reference>
<evidence type="ECO:0000256" key="6">
    <source>
        <dbReference type="ARBA" id="ARBA00033752"/>
    </source>
</evidence>
<accession>A0A507C4C8</accession>
<keyword evidence="10" id="KW-1185">Reference proteome</keyword>
<dbReference type="RefSeq" id="XP_031025095.1">
    <property type="nucleotide sequence ID" value="XM_031168872.1"/>
</dbReference>
<proteinExistence type="inferred from homology"/>
<dbReference type="Pfam" id="PF08561">
    <property type="entry name" value="Ribosomal_L37"/>
    <property type="match status" value="1"/>
</dbReference>
<dbReference type="PANTHER" id="PTHR28595">
    <property type="entry name" value="39S RIBOSOMAL PROTEIN L54, MITOCHONDRIAL"/>
    <property type="match status" value="1"/>
</dbReference>
<dbReference type="AlphaFoldDB" id="A0A507C4C8"/>
<dbReference type="EMBL" id="QEAO01000014">
    <property type="protein sequence ID" value="TPX34331.1"/>
    <property type="molecule type" value="Genomic_DNA"/>
</dbReference>
<comment type="caution">
    <text evidence="9">The sequence shown here is derived from an EMBL/GenBank/DDBJ whole genome shotgun (WGS) entry which is preliminary data.</text>
</comment>
<dbReference type="GO" id="GO:0005762">
    <property type="term" value="C:mitochondrial large ribosomal subunit"/>
    <property type="evidence" value="ECO:0007669"/>
    <property type="project" value="TreeGrafter"/>
</dbReference>
<evidence type="ECO:0000256" key="5">
    <source>
        <dbReference type="ARBA" id="ARBA00023274"/>
    </source>
</evidence>
<gene>
    <name evidence="9" type="ORF">SmJEL517_g02944</name>
</gene>
<comment type="similarity">
    <text evidence="6">Belongs to the mitochondrion-specific ribosomal protein mL54 family.</text>
</comment>
<dbReference type="STRING" id="1806994.A0A507C4C8"/>
<dbReference type="InterPro" id="IPR013870">
    <property type="entry name" value="Ribosomal_mL54"/>
</dbReference>
<dbReference type="OrthoDB" id="10252718at2759"/>
<dbReference type="GeneID" id="42004169"/>
<keyword evidence="5" id="KW-0687">Ribonucleoprotein</keyword>
<dbReference type="PANTHER" id="PTHR28595:SF1">
    <property type="entry name" value="LARGE RIBOSOMAL SUBUNIT PROTEIN ML54"/>
    <property type="match status" value="1"/>
</dbReference>
<protein>
    <recommendedName>
        <fullName evidence="7">Large ribosomal subunit protein mL54</fullName>
    </recommendedName>
</protein>
<evidence type="ECO:0000256" key="4">
    <source>
        <dbReference type="ARBA" id="ARBA00023128"/>
    </source>
</evidence>
<organism evidence="9 10">
    <name type="scientific">Synchytrium microbalum</name>
    <dbReference type="NCBI Taxonomy" id="1806994"/>
    <lineage>
        <taxon>Eukaryota</taxon>
        <taxon>Fungi</taxon>
        <taxon>Fungi incertae sedis</taxon>
        <taxon>Chytridiomycota</taxon>
        <taxon>Chytridiomycota incertae sedis</taxon>
        <taxon>Chytridiomycetes</taxon>
        <taxon>Synchytriales</taxon>
        <taxon>Synchytriaceae</taxon>
        <taxon>Synchytrium</taxon>
    </lineage>
</organism>
<dbReference type="Proteomes" id="UP000319731">
    <property type="component" value="Unassembled WGS sequence"/>
</dbReference>
<evidence type="ECO:0000256" key="7">
    <source>
        <dbReference type="ARBA" id="ARBA00035179"/>
    </source>
</evidence>
<feature type="region of interest" description="Disordered" evidence="8">
    <location>
        <begin position="20"/>
        <end position="44"/>
    </location>
</feature>
<evidence type="ECO:0000256" key="8">
    <source>
        <dbReference type="SAM" id="MobiDB-lite"/>
    </source>
</evidence>
<evidence type="ECO:0000313" key="10">
    <source>
        <dbReference type="Proteomes" id="UP000319731"/>
    </source>
</evidence>
<sequence length="109" mass="12258">MSALARHPLCRDCLKRSLLRHSSTQASPPSATASTSERPESSIKEGTVLKGINVYAGKSDPVAMKDADYPDWLWTLTAPKPKELATEDKLNFSYLRTRWRLASRQKKKL</sequence>
<keyword evidence="2" id="KW-0809">Transit peptide</keyword>
<name>A0A507C4C8_9FUNG</name>
<evidence type="ECO:0000313" key="9">
    <source>
        <dbReference type="EMBL" id="TPX34331.1"/>
    </source>
</evidence>